<sequence length="297" mass="31505">MKPNGLRLVLHSVPAAQGWRWIALGWQVFRRAPMPLSGLFAGYLFLASLLSLLGLAGALLSLMAVPFVGLAFMLSTHRVLQNKPFEWQALLQPLKLTRSRAQAQLKLGVIYAVALVAVLTLGDQVDGGQLDALHKTLSEAGSDDAGRAAAEKALTDALGNPDFWGGVALRTLGVLLISIPFWHAPALVHWGGQGALQALFSSTLGLWRNRAAFFVNGLGWAAWLFGLSSVLSLVLGVLGLGGLVPLMAMPLGLFLATVFNASLYFMFVDSFRFVAADTPAASDGSAPAEPPPPELPT</sequence>
<gene>
    <name evidence="2" type="ORF">I7X43_15070</name>
</gene>
<feature type="transmembrane region" description="Helical" evidence="1">
    <location>
        <begin position="246"/>
        <end position="267"/>
    </location>
</feature>
<keyword evidence="1" id="KW-1133">Transmembrane helix</keyword>
<dbReference type="AlphaFoldDB" id="A0A931NEX7"/>
<accession>A0A931NEX7</accession>
<feature type="transmembrane region" description="Helical" evidence="1">
    <location>
        <begin position="105"/>
        <end position="122"/>
    </location>
</feature>
<dbReference type="InterPro" id="IPR047798">
    <property type="entry name" value="BPSS1780-like"/>
</dbReference>
<feature type="transmembrane region" description="Helical" evidence="1">
    <location>
        <begin position="167"/>
        <end position="190"/>
    </location>
</feature>
<name>A0A931NEX7_9BURK</name>
<dbReference type="RefSeq" id="WP_198101780.1">
    <property type="nucleotide sequence ID" value="NZ_JAEDAL010000010.1"/>
</dbReference>
<dbReference type="EMBL" id="JAEDAL010000010">
    <property type="protein sequence ID" value="MBH9554164.1"/>
    <property type="molecule type" value="Genomic_DNA"/>
</dbReference>
<evidence type="ECO:0008006" key="4">
    <source>
        <dbReference type="Google" id="ProtNLM"/>
    </source>
</evidence>
<keyword evidence="1" id="KW-0472">Membrane</keyword>
<comment type="caution">
    <text evidence="2">The sequence shown here is derived from an EMBL/GenBank/DDBJ whole genome shotgun (WGS) entry which is preliminary data.</text>
</comment>
<protein>
    <recommendedName>
        <fullName evidence="4">DUF2189 domain-containing protein</fullName>
    </recommendedName>
</protein>
<keyword evidence="1" id="KW-0812">Transmembrane</keyword>
<feature type="transmembrane region" description="Helical" evidence="1">
    <location>
        <begin position="40"/>
        <end position="73"/>
    </location>
</feature>
<proteinExistence type="predicted"/>
<organism evidence="2 3">
    <name type="scientific">Inhella gelatinilytica</name>
    <dbReference type="NCBI Taxonomy" id="2795030"/>
    <lineage>
        <taxon>Bacteria</taxon>
        <taxon>Pseudomonadati</taxon>
        <taxon>Pseudomonadota</taxon>
        <taxon>Betaproteobacteria</taxon>
        <taxon>Burkholderiales</taxon>
        <taxon>Sphaerotilaceae</taxon>
        <taxon>Inhella</taxon>
    </lineage>
</organism>
<keyword evidence="3" id="KW-1185">Reference proteome</keyword>
<evidence type="ECO:0000313" key="2">
    <source>
        <dbReference type="EMBL" id="MBH9554164.1"/>
    </source>
</evidence>
<dbReference type="Proteomes" id="UP000620139">
    <property type="component" value="Unassembled WGS sequence"/>
</dbReference>
<evidence type="ECO:0000256" key="1">
    <source>
        <dbReference type="SAM" id="Phobius"/>
    </source>
</evidence>
<reference evidence="2" key="1">
    <citation type="submission" date="2020-12" db="EMBL/GenBank/DDBJ databases">
        <title>The genome sequence of Inhella sp. 4Y17.</title>
        <authorList>
            <person name="Liu Y."/>
        </authorList>
    </citation>
    <scope>NUCLEOTIDE SEQUENCE</scope>
    <source>
        <strain evidence="2">4Y10</strain>
    </source>
</reference>
<evidence type="ECO:0000313" key="3">
    <source>
        <dbReference type="Proteomes" id="UP000620139"/>
    </source>
</evidence>
<feature type="transmembrane region" description="Helical" evidence="1">
    <location>
        <begin position="211"/>
        <end position="240"/>
    </location>
</feature>
<dbReference type="NCBIfam" id="NF041043">
    <property type="entry name" value="BPSS1780_fam"/>
    <property type="match status" value="1"/>
</dbReference>